<dbReference type="InterPro" id="IPR033989">
    <property type="entry name" value="CD209-like_CTLD"/>
</dbReference>
<feature type="compositionally biased region" description="Basic and acidic residues" evidence="2">
    <location>
        <begin position="13"/>
        <end position="24"/>
    </location>
</feature>
<comment type="caution">
    <text evidence="5">The sequence shown here is derived from an EMBL/GenBank/DDBJ whole genome shotgun (WGS) entry which is preliminary data.</text>
</comment>
<dbReference type="CDD" id="cd03590">
    <property type="entry name" value="CLECT_DC-SIGN_like"/>
    <property type="match status" value="1"/>
</dbReference>
<evidence type="ECO:0000313" key="6">
    <source>
        <dbReference type="Proteomes" id="UP000593565"/>
    </source>
</evidence>
<dbReference type="SMART" id="SM00034">
    <property type="entry name" value="CLECT"/>
    <property type="match status" value="1"/>
</dbReference>
<dbReference type="InterPro" id="IPR016187">
    <property type="entry name" value="CTDL_fold"/>
</dbReference>
<evidence type="ECO:0000256" key="2">
    <source>
        <dbReference type="SAM" id="MobiDB-lite"/>
    </source>
</evidence>
<feature type="domain" description="C-type lectin" evidence="4">
    <location>
        <begin position="108"/>
        <end position="235"/>
    </location>
</feature>
<dbReference type="SUPFAM" id="SSF56436">
    <property type="entry name" value="C-type lectin-like"/>
    <property type="match status" value="1"/>
</dbReference>
<evidence type="ECO:0000259" key="4">
    <source>
        <dbReference type="PROSITE" id="PS50041"/>
    </source>
</evidence>
<dbReference type="EMBL" id="JAAGNN010000029">
    <property type="protein sequence ID" value="KAF4070341.1"/>
    <property type="molecule type" value="Genomic_DNA"/>
</dbReference>
<dbReference type="InterPro" id="IPR050111">
    <property type="entry name" value="C-type_lectin/snaclec_domain"/>
</dbReference>
<evidence type="ECO:0000313" key="5">
    <source>
        <dbReference type="EMBL" id="KAF4070341.1"/>
    </source>
</evidence>
<evidence type="ECO:0000256" key="1">
    <source>
        <dbReference type="ARBA" id="ARBA00022734"/>
    </source>
</evidence>
<sequence length="238" mass="28036">MEPMQYDRFTSLESEHDERRRREAPTYTPNRQNRWIYIMLGVLTIFLLLLTLSVGIKITQVSQQVSDISSSLQTVTAMKAAQTDFSSSHEAAVPLPVRGSCENDWVFYKNKCYYVSVQRLIWHEAEKNCVQRRAHLMVVNDRKEMEYISQVTEEHLSYWIGLIERDGEGTWSWVDGTDFNSTEHLWDEGQPDDWDFRVNGEDCGQIHSKHNPFMITPYRLWNDADCTLHYKYICERPV</sequence>
<name>A0A7J5ZKB3_AMEME</name>
<dbReference type="InterPro" id="IPR016186">
    <property type="entry name" value="C-type_lectin-like/link_sf"/>
</dbReference>
<evidence type="ECO:0000256" key="3">
    <source>
        <dbReference type="SAM" id="Phobius"/>
    </source>
</evidence>
<keyword evidence="3" id="KW-0472">Membrane</keyword>
<keyword evidence="3" id="KW-1133">Transmembrane helix</keyword>
<accession>A0A7J5ZKB3</accession>
<keyword evidence="6" id="KW-1185">Reference proteome</keyword>
<feature type="region of interest" description="Disordered" evidence="2">
    <location>
        <begin position="1"/>
        <end position="26"/>
    </location>
</feature>
<dbReference type="PROSITE" id="PS50041">
    <property type="entry name" value="C_TYPE_LECTIN_2"/>
    <property type="match status" value="1"/>
</dbReference>
<dbReference type="Proteomes" id="UP000593565">
    <property type="component" value="Unassembled WGS sequence"/>
</dbReference>
<feature type="transmembrane region" description="Helical" evidence="3">
    <location>
        <begin position="35"/>
        <end position="56"/>
    </location>
</feature>
<keyword evidence="1" id="KW-0430">Lectin</keyword>
<dbReference type="Gene3D" id="3.10.100.10">
    <property type="entry name" value="Mannose-Binding Protein A, subunit A"/>
    <property type="match status" value="1"/>
</dbReference>
<keyword evidence="3" id="KW-0812">Transmembrane</keyword>
<reference evidence="5 6" key="1">
    <citation type="submission" date="2020-02" db="EMBL/GenBank/DDBJ databases">
        <title>A chromosome-scale genome assembly of the black bullhead catfish (Ameiurus melas).</title>
        <authorList>
            <person name="Wen M."/>
            <person name="Zham M."/>
            <person name="Cabau C."/>
            <person name="Klopp C."/>
            <person name="Donnadieu C."/>
            <person name="Roques C."/>
            <person name="Bouchez O."/>
            <person name="Lampietro C."/>
            <person name="Jouanno E."/>
            <person name="Herpin A."/>
            <person name="Louis A."/>
            <person name="Berthelot C."/>
            <person name="Parey E."/>
            <person name="Roest-Crollius H."/>
            <person name="Braasch I."/>
            <person name="Postlethwait J."/>
            <person name="Robinson-Rechavi M."/>
            <person name="Echchiki A."/>
            <person name="Begum T."/>
            <person name="Montfort J."/>
            <person name="Schartl M."/>
            <person name="Bobe J."/>
            <person name="Guiguen Y."/>
        </authorList>
    </citation>
    <scope>NUCLEOTIDE SEQUENCE [LARGE SCALE GENOMIC DNA]</scope>
    <source>
        <strain evidence="5">M_S1</strain>
        <tissue evidence="5">Blood</tissue>
    </source>
</reference>
<dbReference type="OrthoDB" id="8935730at2759"/>
<dbReference type="GO" id="GO:0030246">
    <property type="term" value="F:carbohydrate binding"/>
    <property type="evidence" value="ECO:0007669"/>
    <property type="project" value="UniProtKB-KW"/>
</dbReference>
<dbReference type="AlphaFoldDB" id="A0A7J5ZKB3"/>
<gene>
    <name evidence="5" type="ORF">AMELA_G00284430</name>
</gene>
<dbReference type="PANTHER" id="PTHR22803">
    <property type="entry name" value="MANNOSE, PHOSPHOLIPASE, LECTIN RECEPTOR RELATED"/>
    <property type="match status" value="1"/>
</dbReference>
<organism evidence="5 6">
    <name type="scientific">Ameiurus melas</name>
    <name type="common">Black bullhead</name>
    <name type="synonym">Silurus melas</name>
    <dbReference type="NCBI Taxonomy" id="219545"/>
    <lineage>
        <taxon>Eukaryota</taxon>
        <taxon>Metazoa</taxon>
        <taxon>Chordata</taxon>
        <taxon>Craniata</taxon>
        <taxon>Vertebrata</taxon>
        <taxon>Euteleostomi</taxon>
        <taxon>Actinopterygii</taxon>
        <taxon>Neopterygii</taxon>
        <taxon>Teleostei</taxon>
        <taxon>Ostariophysi</taxon>
        <taxon>Siluriformes</taxon>
        <taxon>Ictaluridae</taxon>
        <taxon>Ameiurus</taxon>
    </lineage>
</organism>
<dbReference type="InterPro" id="IPR001304">
    <property type="entry name" value="C-type_lectin-like"/>
</dbReference>
<dbReference type="Pfam" id="PF00059">
    <property type="entry name" value="Lectin_C"/>
    <property type="match status" value="1"/>
</dbReference>
<proteinExistence type="predicted"/>
<protein>
    <recommendedName>
        <fullName evidence="4">C-type lectin domain-containing protein</fullName>
    </recommendedName>
</protein>